<evidence type="ECO:0000259" key="3">
    <source>
        <dbReference type="Pfam" id="PF01734"/>
    </source>
</evidence>
<dbReference type="SUPFAM" id="SSF52151">
    <property type="entry name" value="FabD/lysophospholipase-like"/>
    <property type="match status" value="1"/>
</dbReference>
<feature type="transmembrane region" description="Helical" evidence="2">
    <location>
        <begin position="140"/>
        <end position="161"/>
    </location>
</feature>
<keyword evidence="2" id="KW-0472">Membrane</keyword>
<feature type="transmembrane region" description="Helical" evidence="2">
    <location>
        <begin position="451"/>
        <end position="470"/>
    </location>
</feature>
<evidence type="ECO:0000313" key="4">
    <source>
        <dbReference type="EMBL" id="MEX6685855.1"/>
    </source>
</evidence>
<feature type="transmembrane region" description="Helical" evidence="2">
    <location>
        <begin position="385"/>
        <end position="403"/>
    </location>
</feature>
<feature type="transmembrane region" description="Helical" evidence="2">
    <location>
        <begin position="503"/>
        <end position="520"/>
    </location>
</feature>
<accession>A0ABV3Z8J7</accession>
<dbReference type="Proteomes" id="UP001560573">
    <property type="component" value="Unassembled WGS sequence"/>
</dbReference>
<organism evidence="4 5">
    <name type="scientific">Danxiaibacter flavus</name>
    <dbReference type="NCBI Taxonomy" id="3049108"/>
    <lineage>
        <taxon>Bacteria</taxon>
        <taxon>Pseudomonadati</taxon>
        <taxon>Bacteroidota</taxon>
        <taxon>Chitinophagia</taxon>
        <taxon>Chitinophagales</taxon>
        <taxon>Chitinophagaceae</taxon>
        <taxon>Danxiaibacter</taxon>
    </lineage>
</organism>
<feature type="transmembrane region" description="Helical" evidence="2">
    <location>
        <begin position="228"/>
        <end position="248"/>
    </location>
</feature>
<dbReference type="InterPro" id="IPR016035">
    <property type="entry name" value="Acyl_Trfase/lysoPLipase"/>
</dbReference>
<evidence type="ECO:0000256" key="1">
    <source>
        <dbReference type="ARBA" id="ARBA00023098"/>
    </source>
</evidence>
<keyword evidence="2" id="KW-1133">Transmembrane helix</keyword>
<dbReference type="EMBL" id="JAULBC010000001">
    <property type="protein sequence ID" value="MEX6685855.1"/>
    <property type="molecule type" value="Genomic_DNA"/>
</dbReference>
<dbReference type="Gene3D" id="3.40.1090.10">
    <property type="entry name" value="Cytosolic phospholipase A2 catalytic domain"/>
    <property type="match status" value="1"/>
</dbReference>
<dbReference type="InterPro" id="IPR002641">
    <property type="entry name" value="PNPLA_dom"/>
</dbReference>
<feature type="transmembrane region" description="Helical" evidence="2">
    <location>
        <begin position="476"/>
        <end position="496"/>
    </location>
</feature>
<gene>
    <name evidence="4" type="ORF">QTN47_00025</name>
</gene>
<protein>
    <submittedName>
        <fullName evidence="4">Patatin-like phospholipase family protein</fullName>
    </submittedName>
</protein>
<dbReference type="Pfam" id="PF01734">
    <property type="entry name" value="Patatin"/>
    <property type="match status" value="1"/>
</dbReference>
<proteinExistence type="predicted"/>
<reference evidence="4 5" key="1">
    <citation type="submission" date="2023-07" db="EMBL/GenBank/DDBJ databases">
        <authorList>
            <person name="Lian W.-H."/>
        </authorList>
    </citation>
    <scope>NUCLEOTIDE SEQUENCE [LARGE SCALE GENOMIC DNA]</scope>
    <source>
        <strain evidence="4 5">SYSU DXS3180</strain>
    </source>
</reference>
<comment type="caution">
    <text evidence="4">The sequence shown here is derived from an EMBL/GenBank/DDBJ whole genome shotgun (WGS) entry which is preliminary data.</text>
</comment>
<feature type="transmembrane region" description="Helical" evidence="2">
    <location>
        <begin position="181"/>
        <end position="205"/>
    </location>
</feature>
<keyword evidence="5" id="KW-1185">Reference proteome</keyword>
<feature type="transmembrane region" description="Helical" evidence="2">
    <location>
        <begin position="298"/>
        <end position="321"/>
    </location>
</feature>
<keyword evidence="1" id="KW-0443">Lipid metabolism</keyword>
<feature type="transmembrane region" description="Helical" evidence="2">
    <location>
        <begin position="361"/>
        <end position="379"/>
    </location>
</feature>
<name>A0ABV3Z8J7_9BACT</name>
<dbReference type="RefSeq" id="WP_369327244.1">
    <property type="nucleotide sequence ID" value="NZ_JAULBC010000001.1"/>
</dbReference>
<feature type="transmembrane region" description="Helical" evidence="2">
    <location>
        <begin position="103"/>
        <end position="120"/>
    </location>
</feature>
<feature type="transmembrane region" description="Helical" evidence="2">
    <location>
        <begin position="74"/>
        <end position="91"/>
    </location>
</feature>
<feature type="transmembrane region" description="Helical" evidence="2">
    <location>
        <begin position="327"/>
        <end position="349"/>
    </location>
</feature>
<feature type="domain" description="PNPLA" evidence="3">
    <location>
        <begin position="575"/>
        <end position="804"/>
    </location>
</feature>
<evidence type="ECO:0000313" key="5">
    <source>
        <dbReference type="Proteomes" id="UP001560573"/>
    </source>
</evidence>
<sequence length="963" mass="110306">MKISLPVSMIVLTAVIVILVLIDGQNMIASGGDNKMDYLAFNRGTPEVSTQIMNSWRESERKTTAVKNIVKLDYVLMIFYCIYLCLCLYFRSTTAQKKWLRQWLRVGILFILAGTALDAYQDHTIYKYVTTSGAVSDMRWLTRIKWILLAMGVIPLVISLFPKHFFSIDTVMQILRYFSGLLKASWLFFPALLFILFAIYCFWLAGQGKDIVVAFTENKSSTIFSLNYSRFIFFIAIGFWVYITWYSSRIIAYIKKKKEKDILEKACNMTDEVAEQKFDEGNDFFDIRKNFLDYFPRLTGNACFVVLELCVLQLPILNYAISSREAFVLLLLLIFLLYFINRWLVKILMLQDSSRKKNFRTLFWAALVIFLILLVLAAFTEKIAILSLLGLLLILHIVFNLYINLRRDQIEKKIVAVRIETKQEPKSARTRLEKIMDFFCIPRVETGYFKWFLWIGIIGIILYIACIYNLGFSRKIGPFPFIILAFGVLLLFGNIVTAFSVKYGISFHIIILLLAFFLGMKETHNIRTIELKSVGNDYKNRPHLREYLQQWLNEKVPLSDTSAGEFDVYFVMANGGASRSGYWTAAVLGKLEDASIVRLTDSTGRAVKFSDHVFCLSGTSGGGVGVATFFSLLRNKQVEKGKSYELSAKDFLKQDYFTYTFARMLGPDFFKYIFHTSSTSDRGAALEESFEKSSRAMDPSFYNVPFFDTLSEFAALSNGKFLMPVLFVNTTRMQDGNPGVVTNLNIDSTYFNGRINVLSLLNNNEDISLASGAILGARFPYLSPAGRIGDNYFVDGGYFDNSGAGVVQETIRGIINIAKDDSLKNGTLYKQVKRLHFKILHIVNSPIDADSSNIKPVAPIKNDLFSPLLTIAGAYDMQTTVNDERLKHFISDINTYSANKADYHLISLYEDREEWQKDPLHLRYDKEPPYAMNWFISDTTLNRINKRLVNQPKLNMLLRDWNR</sequence>
<keyword evidence="2" id="KW-0812">Transmembrane</keyword>
<evidence type="ECO:0000256" key="2">
    <source>
        <dbReference type="SAM" id="Phobius"/>
    </source>
</evidence>